<evidence type="ECO:0000313" key="2">
    <source>
        <dbReference type="EMBL" id="PKI82460.1"/>
    </source>
</evidence>
<feature type="compositionally biased region" description="Basic and acidic residues" evidence="1">
    <location>
        <begin position="13"/>
        <end position="34"/>
    </location>
</feature>
<dbReference type="EMBL" id="KZ454995">
    <property type="protein sequence ID" value="PKI82460.1"/>
    <property type="molecule type" value="Genomic_DNA"/>
</dbReference>
<evidence type="ECO:0000256" key="1">
    <source>
        <dbReference type="SAM" id="MobiDB-lite"/>
    </source>
</evidence>
<dbReference type="Proteomes" id="UP000232875">
    <property type="component" value="Unassembled WGS sequence"/>
</dbReference>
<dbReference type="AlphaFoldDB" id="A0A2N1J7D9"/>
<protein>
    <submittedName>
        <fullName evidence="2">Uncharacterized protein</fullName>
    </submittedName>
</protein>
<dbReference type="OrthoDB" id="21648at2759"/>
<accession>A0A2N1J7D9</accession>
<keyword evidence="3" id="KW-1185">Reference proteome</keyword>
<gene>
    <name evidence="2" type="ORF">MVES_003646</name>
</gene>
<dbReference type="STRING" id="2020962.A0A2N1J7D9"/>
<organism evidence="2 3">
    <name type="scientific">Malassezia vespertilionis</name>
    <dbReference type="NCBI Taxonomy" id="2020962"/>
    <lineage>
        <taxon>Eukaryota</taxon>
        <taxon>Fungi</taxon>
        <taxon>Dikarya</taxon>
        <taxon>Basidiomycota</taxon>
        <taxon>Ustilaginomycotina</taxon>
        <taxon>Malasseziomycetes</taxon>
        <taxon>Malasseziales</taxon>
        <taxon>Malasseziaceae</taxon>
        <taxon>Malassezia</taxon>
    </lineage>
</organism>
<proteinExistence type="predicted"/>
<sequence length="484" mass="52130">MGLRRSSRVAHGSADDAKEEPDTKRRAVARKSEKQPPLFLSEAERSTLQSVLACSPIASLHAGLRENCSLQDLWMHTQHLVQAKHGAAARLDVAVHSSLLLVQRLLLELAHKKHASGLDEDAMQETGSFALHMQLPMGDYFTNAVQLGTEDARTLDTAHAELVQVAPPLYSGATPSLGERVPCGARVQESAPAPRLRLATFLSYGPSCASFAPAYDTQGATLGAEESGRVWETCHAMQSLLRRRWGARVAKRAAAVYSTLDEQVPAPGEALHSLVDQASELDPSLDRALLEHSMHILDADAALQENWASLASLQELQWLRTRLDGVPVPRPVEEYEQALVAAVQTSLAKMLGDVMPRAVWNAPRNVPMLYQSIAALSTSLEHPSTPLSRGYAGTLPSGTHGAKANTAIGTQAPTWGTLLKPRAIADRHTARWDPHQTNGALARGLATYISAPGDVVQSAYPAPAPAPVLGPHGVPLYPRQERPL</sequence>
<name>A0A2N1J7D9_9BASI</name>
<evidence type="ECO:0000313" key="3">
    <source>
        <dbReference type="Proteomes" id="UP000232875"/>
    </source>
</evidence>
<feature type="region of interest" description="Disordered" evidence="1">
    <location>
        <begin position="1"/>
        <end position="36"/>
    </location>
</feature>
<reference evidence="2 3" key="1">
    <citation type="submission" date="2017-10" db="EMBL/GenBank/DDBJ databases">
        <title>A novel species of cold-tolerant Malassezia isolated from bats.</title>
        <authorList>
            <person name="Lorch J.M."/>
            <person name="Palmer J.M."/>
            <person name="Vanderwolf K.J."/>
            <person name="Schmidt K.Z."/>
            <person name="Verant M.L."/>
            <person name="Weller T.J."/>
            <person name="Blehert D.S."/>
        </authorList>
    </citation>
    <scope>NUCLEOTIDE SEQUENCE [LARGE SCALE GENOMIC DNA]</scope>
    <source>
        <strain evidence="2 3">NWHC:44797-103</strain>
    </source>
</reference>